<dbReference type="EMBL" id="JBAHYK010000303">
    <property type="protein sequence ID" value="KAL0575452.1"/>
    <property type="molecule type" value="Genomic_DNA"/>
</dbReference>
<dbReference type="Proteomes" id="UP001465976">
    <property type="component" value="Unassembled WGS sequence"/>
</dbReference>
<dbReference type="EMBL" id="JBAHYK010000303">
    <property type="protein sequence ID" value="KAL0575448.1"/>
    <property type="molecule type" value="Genomic_DNA"/>
</dbReference>
<dbReference type="InterPro" id="IPR042099">
    <property type="entry name" value="ANL_N_sf"/>
</dbReference>
<evidence type="ECO:0000313" key="5">
    <source>
        <dbReference type="Proteomes" id="UP001465976"/>
    </source>
</evidence>
<reference evidence="3 5" key="1">
    <citation type="submission" date="2024-02" db="EMBL/GenBank/DDBJ databases">
        <title>A draft genome for the cacao thread blight pathogen Marasmius crinis-equi.</title>
        <authorList>
            <person name="Cohen S.P."/>
            <person name="Baruah I.K."/>
            <person name="Amoako-Attah I."/>
            <person name="Bukari Y."/>
            <person name="Meinhardt L.W."/>
            <person name="Bailey B.A."/>
        </authorList>
    </citation>
    <scope>NUCLEOTIDE SEQUENCE [LARGE SCALE GENOMIC DNA]</scope>
    <source>
        <strain evidence="3 5">GH-76</strain>
    </source>
</reference>
<dbReference type="PANTHER" id="PTHR43201">
    <property type="entry name" value="ACYL-COA SYNTHETASE"/>
    <property type="match status" value="1"/>
</dbReference>
<name>A0ABR3FJH5_9AGAR</name>
<dbReference type="SUPFAM" id="SSF56801">
    <property type="entry name" value="Acetyl-CoA synthetase-like"/>
    <property type="match status" value="1"/>
</dbReference>
<sequence>MPMFRTPFTNLRRSIEQWLNTTSFKVPIVGEFKSTKPQTAFRTPLTNLKRAVEHWPSATAFKLPIVDANSNHISGYDAITFQEFYNDVEYMASYWYTKLSDSQVPPGSVVGLCLRGHEYIDLLHIYGIMRAGYVPQMFIVEVLDAMLKSSDARALVYHEEYSSRVKSSTNTLLQAFPSAAISDLKESQIPIPQRESEHRGDDIAMIFHTSGSTSGLPKHVPWKYRFLDAIMAKAPFFCVPRSESAVQDVDCCWGTVLHVAAFSLILSSVHHGSCVIMQSTADLSIAEFKSMMTLGGLTRAMLVPVAVSKVIRECRHNFELLNSIQTLDPIMFGGASLPQDELDFARGNSIKLVNLYGCTESGNMMLSKENPNYLSPIQTGNNDTQYQFLPVEDHSSERLKELVVLPESGDCPPKPFSDEDGIFYTGDLWEEITPGQYLHRGRRDDWIKMSNELKCDAGFIEAEAKKACAGLFSEGIVVGSGYPSPVLVVEVDCDSARHAVLREEIYHRISRSEGYQHETVASPESVIIVPTGSLSRTKAKGNIRRKVVEAEMKEELDSIFGEFL</sequence>
<comment type="caution">
    <text evidence="3">The sequence shown here is derived from an EMBL/GenBank/DDBJ whole genome shotgun (WGS) entry which is preliminary data.</text>
</comment>
<accession>A0ABR3FJH5</accession>
<comment type="similarity">
    <text evidence="1">Belongs to the ATP-dependent AMP-binding enzyme family.</text>
</comment>
<dbReference type="Pfam" id="PF00501">
    <property type="entry name" value="AMP-binding"/>
    <property type="match status" value="1"/>
</dbReference>
<evidence type="ECO:0000313" key="3">
    <source>
        <dbReference type="EMBL" id="KAL0575448.1"/>
    </source>
</evidence>
<dbReference type="Pfam" id="PF23562">
    <property type="entry name" value="AMP-binding_C_3"/>
    <property type="match status" value="1"/>
</dbReference>
<feature type="domain" description="AMP-dependent synthetase/ligase" evidence="2">
    <location>
        <begin position="49"/>
        <end position="366"/>
    </location>
</feature>
<protein>
    <recommendedName>
        <fullName evidence="2">AMP-dependent synthetase/ligase domain-containing protein</fullName>
    </recommendedName>
</protein>
<dbReference type="InterPro" id="IPR000873">
    <property type="entry name" value="AMP-dep_synth/lig_dom"/>
</dbReference>
<evidence type="ECO:0000313" key="4">
    <source>
        <dbReference type="EMBL" id="KAL0575452.1"/>
    </source>
</evidence>
<gene>
    <name evidence="3" type="ORF">V5O48_006517</name>
    <name evidence="4" type="ORF">V5O48_006521</name>
</gene>
<evidence type="ECO:0000259" key="2">
    <source>
        <dbReference type="Pfam" id="PF00501"/>
    </source>
</evidence>
<evidence type="ECO:0000256" key="1">
    <source>
        <dbReference type="ARBA" id="ARBA00006432"/>
    </source>
</evidence>
<keyword evidence="5" id="KW-1185">Reference proteome</keyword>
<proteinExistence type="inferred from homology"/>
<organism evidence="3 5">
    <name type="scientific">Marasmius crinis-equi</name>
    <dbReference type="NCBI Taxonomy" id="585013"/>
    <lineage>
        <taxon>Eukaryota</taxon>
        <taxon>Fungi</taxon>
        <taxon>Dikarya</taxon>
        <taxon>Basidiomycota</taxon>
        <taxon>Agaricomycotina</taxon>
        <taxon>Agaricomycetes</taxon>
        <taxon>Agaricomycetidae</taxon>
        <taxon>Agaricales</taxon>
        <taxon>Marasmiineae</taxon>
        <taxon>Marasmiaceae</taxon>
        <taxon>Marasmius</taxon>
    </lineage>
</organism>
<dbReference type="PANTHER" id="PTHR43201:SF8">
    <property type="entry name" value="ACYL-COA SYNTHETASE FAMILY MEMBER 3"/>
    <property type="match status" value="1"/>
</dbReference>
<dbReference type="Gene3D" id="3.40.50.12780">
    <property type="entry name" value="N-terminal domain of ligase-like"/>
    <property type="match status" value="1"/>
</dbReference>